<dbReference type="PANTHER" id="PTHR47861:SF3">
    <property type="entry name" value="FKBP-TYPE PEPTIDYL-PROLYL CIS-TRANS ISOMERASE SLYD"/>
    <property type="match status" value="1"/>
</dbReference>
<dbReference type="GO" id="GO:0005737">
    <property type="term" value="C:cytoplasm"/>
    <property type="evidence" value="ECO:0007669"/>
    <property type="project" value="UniProtKB-SubCell"/>
</dbReference>
<dbReference type="RefSeq" id="WP_013163582.1">
    <property type="nucleotide sequence ID" value="NC_014216.1"/>
</dbReference>
<dbReference type="PANTHER" id="PTHR47861">
    <property type="entry name" value="FKBP-TYPE PEPTIDYL-PROLYL CIS-TRANS ISOMERASE SLYD"/>
    <property type="match status" value="1"/>
</dbReference>
<dbReference type="HOGENOM" id="CLU_098197_3_0_7"/>
<evidence type="ECO:0000256" key="1">
    <source>
        <dbReference type="ARBA" id="ARBA00000971"/>
    </source>
</evidence>
<dbReference type="FunCoup" id="D6Z3C9">
    <property type="interactions" value="68"/>
</dbReference>
<dbReference type="KEGG" id="dak:DaAHT2_1359"/>
<dbReference type="PROSITE" id="PS50059">
    <property type="entry name" value="FKBP_PPIASE"/>
    <property type="match status" value="1"/>
</dbReference>
<dbReference type="InterPro" id="IPR046357">
    <property type="entry name" value="PPIase_dom_sf"/>
</dbReference>
<evidence type="ECO:0000256" key="4">
    <source>
        <dbReference type="ARBA" id="ARBA00022490"/>
    </source>
</evidence>
<dbReference type="InParanoid" id="D6Z3C9"/>
<dbReference type="AlphaFoldDB" id="D6Z3C9"/>
<evidence type="ECO:0000256" key="3">
    <source>
        <dbReference type="ARBA" id="ARBA00006577"/>
    </source>
</evidence>
<dbReference type="EMBL" id="CP001940">
    <property type="protein sequence ID" value="ADH86054.1"/>
    <property type="molecule type" value="Genomic_DNA"/>
</dbReference>
<protein>
    <recommendedName>
        <fullName evidence="10">Peptidyl-prolyl cis-trans isomerase</fullName>
        <ecNumber evidence="10">5.2.1.8</ecNumber>
    </recommendedName>
</protein>
<feature type="domain" description="PPIase FKBP-type" evidence="11">
    <location>
        <begin position="7"/>
        <end position="106"/>
    </location>
</feature>
<organism evidence="12 13">
    <name type="scientific">Desulfurivibrio alkaliphilus (strain DSM 19089 / UNIQEM U267 / AHT2)</name>
    <dbReference type="NCBI Taxonomy" id="589865"/>
    <lineage>
        <taxon>Bacteria</taxon>
        <taxon>Pseudomonadati</taxon>
        <taxon>Thermodesulfobacteriota</taxon>
        <taxon>Desulfobulbia</taxon>
        <taxon>Desulfobulbales</taxon>
        <taxon>Desulfobulbaceae</taxon>
        <taxon>Desulfurivibrio</taxon>
    </lineage>
</organism>
<dbReference type="Proteomes" id="UP000001508">
    <property type="component" value="Chromosome"/>
</dbReference>
<comment type="function">
    <text evidence="8">Also involved in hydrogenase metallocenter assembly, probably by participating in the nickel insertion step. This function in hydrogenase biosynthesis requires chaperone activity and the presence of the metal-binding domain, but not PPIase activity.</text>
</comment>
<keyword evidence="13" id="KW-1185">Reference proteome</keyword>
<evidence type="ECO:0000259" key="11">
    <source>
        <dbReference type="PROSITE" id="PS50059"/>
    </source>
</evidence>
<evidence type="ECO:0000256" key="10">
    <source>
        <dbReference type="RuleBase" id="RU003915"/>
    </source>
</evidence>
<dbReference type="Gene3D" id="3.10.50.40">
    <property type="match status" value="1"/>
</dbReference>
<dbReference type="InterPro" id="IPR001179">
    <property type="entry name" value="PPIase_FKBP_dom"/>
</dbReference>
<dbReference type="STRING" id="589865.DaAHT2_1359"/>
<dbReference type="GO" id="GO:0042026">
    <property type="term" value="P:protein refolding"/>
    <property type="evidence" value="ECO:0007669"/>
    <property type="project" value="UniProtKB-ARBA"/>
</dbReference>
<evidence type="ECO:0000313" key="13">
    <source>
        <dbReference type="Proteomes" id="UP000001508"/>
    </source>
</evidence>
<dbReference type="SUPFAM" id="SSF54534">
    <property type="entry name" value="FKBP-like"/>
    <property type="match status" value="1"/>
</dbReference>
<keyword evidence="4" id="KW-0963">Cytoplasm</keyword>
<sequence length="151" mass="16918">MRKAQENDQVTIQYEGRLASGEVFESSSNTAPMTFRIGEQMILPSLERAILGMTAGQTRTISIPPDEGYGPHLDELEITVRRASFGDQEIKPGMVLAMNMERDGQTHRLPALVKEIEGEQVRVDFNHPLAGEELFYTITVQEVTPAEEKEQ</sequence>
<accession>D6Z3C9</accession>
<evidence type="ECO:0000256" key="7">
    <source>
        <dbReference type="ARBA" id="ARBA00023235"/>
    </source>
</evidence>
<comment type="similarity">
    <text evidence="3 10">Belongs to the FKBP-type PPIase family.</text>
</comment>
<evidence type="ECO:0000313" key="12">
    <source>
        <dbReference type="EMBL" id="ADH86054.1"/>
    </source>
</evidence>
<name>D6Z3C9_DESAT</name>
<evidence type="ECO:0000256" key="9">
    <source>
        <dbReference type="PROSITE-ProRule" id="PRU00277"/>
    </source>
</evidence>
<dbReference type="GO" id="GO:0003755">
    <property type="term" value="F:peptidyl-prolyl cis-trans isomerase activity"/>
    <property type="evidence" value="ECO:0007669"/>
    <property type="project" value="UniProtKB-UniRule"/>
</dbReference>
<dbReference type="eggNOG" id="COG1047">
    <property type="taxonomic scope" value="Bacteria"/>
</dbReference>
<gene>
    <name evidence="12" type="ordered locus">DaAHT2_1359</name>
</gene>
<proteinExistence type="inferred from homology"/>
<keyword evidence="7 9" id="KW-0413">Isomerase</keyword>
<evidence type="ECO:0000256" key="5">
    <source>
        <dbReference type="ARBA" id="ARBA00023110"/>
    </source>
</evidence>
<evidence type="ECO:0000256" key="2">
    <source>
        <dbReference type="ARBA" id="ARBA00004496"/>
    </source>
</evidence>
<evidence type="ECO:0000256" key="8">
    <source>
        <dbReference type="ARBA" id="ARBA00037071"/>
    </source>
</evidence>
<reference evidence="13" key="1">
    <citation type="submission" date="2010-02" db="EMBL/GenBank/DDBJ databases">
        <title>Complete sequence of Desulfurivibrio alkaliphilus AHT2.</title>
        <authorList>
            <consortium name="US DOE Joint Genome Institute"/>
            <person name="Pitluck S."/>
            <person name="Chertkov O."/>
            <person name="Detter J.C."/>
            <person name="Han C."/>
            <person name="Tapia R."/>
            <person name="Larimer F."/>
            <person name="Land M."/>
            <person name="Hauser L."/>
            <person name="Kyrpides N."/>
            <person name="Mikhailova N."/>
            <person name="Sorokin D.Y."/>
            <person name="Muyzer G."/>
            <person name="Woyke T."/>
        </authorList>
    </citation>
    <scope>NUCLEOTIDE SEQUENCE [LARGE SCALE GENOMIC DNA]</scope>
    <source>
        <strain evidence="13">DSM 19089 / UNIQEM U267 / AHT2</strain>
    </source>
</reference>
<keyword evidence="5 9" id="KW-0697">Rotamase</keyword>
<comment type="subcellular location">
    <subcellularLocation>
        <location evidence="2">Cytoplasm</location>
    </subcellularLocation>
</comment>
<keyword evidence="6" id="KW-0143">Chaperone</keyword>
<dbReference type="Pfam" id="PF00254">
    <property type="entry name" value="FKBP_C"/>
    <property type="match status" value="1"/>
</dbReference>
<comment type="catalytic activity">
    <reaction evidence="1 9 10">
        <text>[protein]-peptidylproline (omega=180) = [protein]-peptidylproline (omega=0)</text>
        <dbReference type="Rhea" id="RHEA:16237"/>
        <dbReference type="Rhea" id="RHEA-COMP:10747"/>
        <dbReference type="Rhea" id="RHEA-COMP:10748"/>
        <dbReference type="ChEBI" id="CHEBI:83833"/>
        <dbReference type="ChEBI" id="CHEBI:83834"/>
        <dbReference type="EC" id="5.2.1.8"/>
    </reaction>
</comment>
<dbReference type="EC" id="5.2.1.8" evidence="10"/>
<evidence type="ECO:0000256" key="6">
    <source>
        <dbReference type="ARBA" id="ARBA00023186"/>
    </source>
</evidence>